<accession>C2BG61</accession>
<protein>
    <submittedName>
        <fullName evidence="1">Uncharacterized protein</fullName>
    </submittedName>
</protein>
<reference evidence="1 2" key="1">
    <citation type="submission" date="2008-10" db="EMBL/GenBank/DDBJ databases">
        <authorList>
            <person name="Qin X."/>
            <person name="Bachman B."/>
            <person name="Battles P."/>
            <person name="Bell A."/>
            <person name="Bess C."/>
            <person name="Bickham C."/>
            <person name="Chaboub L."/>
            <person name="Chen D."/>
            <person name="Coyle M."/>
            <person name="Deiros D.R."/>
            <person name="Dinh H."/>
            <person name="Forbes L."/>
            <person name="Fowler G."/>
            <person name="Francisco L."/>
            <person name="Fu Q."/>
            <person name="Gubbala S."/>
            <person name="Hale W."/>
            <person name="Han Y."/>
            <person name="Hemphill L."/>
            <person name="Highlander S.K."/>
            <person name="Hirani K."/>
            <person name="Hogues M."/>
            <person name="Jackson L."/>
            <person name="Jakkamsetti A."/>
            <person name="Javaid M."/>
            <person name="Jiang H."/>
            <person name="Korchina V."/>
            <person name="Kovar C."/>
            <person name="Lara F."/>
            <person name="Lee S."/>
            <person name="Mata R."/>
            <person name="Mathew T."/>
            <person name="Moen C."/>
            <person name="Morales K."/>
            <person name="Munidasa M."/>
            <person name="Nazareth L."/>
            <person name="Ngo R."/>
            <person name="Nguyen L."/>
            <person name="Okwuonu G."/>
            <person name="Ongeri F."/>
            <person name="Patil S."/>
            <person name="Petrosino J."/>
            <person name="Pham C."/>
            <person name="Pham P."/>
            <person name="Pu L.-L."/>
            <person name="Puazo M."/>
            <person name="Raj R."/>
            <person name="Reid J."/>
            <person name="Rouhana J."/>
            <person name="Saada N."/>
            <person name="Shang Y."/>
            <person name="Simmons D."/>
            <person name="Thornton R."/>
            <person name="Warren J."/>
            <person name="Weissenberger G."/>
            <person name="Zhang J."/>
            <person name="Zhang L."/>
            <person name="Zhou C."/>
            <person name="Zhu D."/>
            <person name="Muzny D."/>
            <person name="Worley K."/>
            <person name="Gibbs R."/>
        </authorList>
    </citation>
    <scope>NUCLEOTIDE SEQUENCE [LARGE SCALE GENOMIC DNA]</scope>
    <source>
        <strain evidence="1 2">ATCC 51172</strain>
    </source>
</reference>
<dbReference type="Proteomes" id="UP000005984">
    <property type="component" value="Unassembled WGS sequence"/>
</dbReference>
<proteinExistence type="predicted"/>
<evidence type="ECO:0000313" key="1">
    <source>
        <dbReference type="EMBL" id="EEI86176.1"/>
    </source>
</evidence>
<dbReference type="EMBL" id="ABYO01000214">
    <property type="protein sequence ID" value="EEI86176.1"/>
    <property type="molecule type" value="Genomic_DNA"/>
</dbReference>
<dbReference type="AlphaFoldDB" id="C2BG61"/>
<dbReference type="HOGENOM" id="CLU_2731138_0_0_9"/>
<name>C2BG61_9FIRM</name>
<comment type="caution">
    <text evidence="1">The sequence shown here is derived from an EMBL/GenBank/DDBJ whole genome shotgun (WGS) entry which is preliminary data.</text>
</comment>
<dbReference type="STRING" id="525254.HMPREF0072_1331"/>
<organism evidence="1 2">
    <name type="scientific">Anaerococcus lactolyticus ATCC 51172</name>
    <dbReference type="NCBI Taxonomy" id="525254"/>
    <lineage>
        <taxon>Bacteria</taxon>
        <taxon>Bacillati</taxon>
        <taxon>Bacillota</taxon>
        <taxon>Tissierellia</taxon>
        <taxon>Tissierellales</taxon>
        <taxon>Peptoniphilaceae</taxon>
        <taxon>Anaerococcus</taxon>
    </lineage>
</organism>
<evidence type="ECO:0000313" key="2">
    <source>
        <dbReference type="Proteomes" id="UP000005984"/>
    </source>
</evidence>
<gene>
    <name evidence="1" type="ORF">HMPREF0072_1331</name>
</gene>
<keyword evidence="2" id="KW-1185">Reference proteome</keyword>
<sequence>MENLIDFRKQKKIAWITQIKHLLIDKLPDVFVNSSRKYNPTCIKLSLQYNVITIKRRLETSSTILQQPGHD</sequence>